<dbReference type="AlphaFoldDB" id="A0A5B8UWS5"/>
<keyword evidence="2" id="KW-1185">Reference proteome</keyword>
<organism evidence="1 2">
    <name type="scientific">Mucilaginibacter ginsenosidivorans</name>
    <dbReference type="NCBI Taxonomy" id="398053"/>
    <lineage>
        <taxon>Bacteria</taxon>
        <taxon>Pseudomonadati</taxon>
        <taxon>Bacteroidota</taxon>
        <taxon>Sphingobacteriia</taxon>
        <taxon>Sphingobacteriales</taxon>
        <taxon>Sphingobacteriaceae</taxon>
        <taxon>Mucilaginibacter</taxon>
    </lineage>
</organism>
<evidence type="ECO:0000313" key="1">
    <source>
        <dbReference type="EMBL" id="QEC62771.1"/>
    </source>
</evidence>
<dbReference type="EMBL" id="CP042436">
    <property type="protein sequence ID" value="QEC62771.1"/>
    <property type="molecule type" value="Genomic_DNA"/>
</dbReference>
<sequence length="77" mass="8594">MAFLYLTSLPQLKPTRELLTPLPGFCGCFISNYLPHGAFFAGSAPVGAVTGISILNRMLINVVENHAFFNYFYYNSR</sequence>
<gene>
    <name evidence="1" type="ORF">FRZ54_09300</name>
</gene>
<dbReference type="RefSeq" id="WP_147031348.1">
    <property type="nucleotide sequence ID" value="NZ_CP042436.1"/>
</dbReference>
<accession>A0A5B8UWS5</accession>
<reference evidence="1 2" key="1">
    <citation type="journal article" date="2017" name="Curr. Microbiol.">
        <title>Mucilaginibacter ginsenosidivorans sp. nov., Isolated from Soil of Ginseng Field.</title>
        <authorList>
            <person name="Kim M.M."/>
            <person name="Siddiqi M.Z."/>
            <person name="Im W.T."/>
        </authorList>
    </citation>
    <scope>NUCLEOTIDE SEQUENCE [LARGE SCALE GENOMIC DNA]</scope>
    <source>
        <strain evidence="1 2">Gsoil 3017</strain>
    </source>
</reference>
<protein>
    <submittedName>
        <fullName evidence="1">Uncharacterized protein</fullName>
    </submittedName>
</protein>
<dbReference type="Proteomes" id="UP000321479">
    <property type="component" value="Chromosome"/>
</dbReference>
<evidence type="ECO:0000313" key="2">
    <source>
        <dbReference type="Proteomes" id="UP000321479"/>
    </source>
</evidence>
<dbReference type="KEGG" id="mgin:FRZ54_09300"/>
<name>A0A5B8UWS5_9SPHI</name>
<proteinExistence type="predicted"/>